<comment type="cofactor">
    <cofactor evidence="1">
        <name>FAD</name>
        <dbReference type="ChEBI" id="CHEBI:57692"/>
    </cofactor>
</comment>
<feature type="active site" description="Proton acceptor" evidence="14">
    <location>
        <position position="431"/>
    </location>
</feature>
<dbReference type="Pfam" id="PF14749">
    <property type="entry name" value="Acyl-CoA_ox_N"/>
    <property type="match status" value="1"/>
</dbReference>
<keyword evidence="8" id="KW-0276">Fatty acid metabolism</keyword>
<comment type="subcellular location">
    <subcellularLocation>
        <location evidence="2">Peroxisome</location>
    </subcellularLocation>
</comment>
<evidence type="ECO:0000256" key="6">
    <source>
        <dbReference type="ARBA" id="ARBA00022741"/>
    </source>
</evidence>
<evidence type="ECO:0000256" key="10">
    <source>
        <dbReference type="ARBA" id="ARBA00023002"/>
    </source>
</evidence>
<dbReference type="GO" id="GO:0003997">
    <property type="term" value="F:acyl-CoA oxidase activity"/>
    <property type="evidence" value="ECO:0007669"/>
    <property type="project" value="InterPro"/>
</dbReference>
<evidence type="ECO:0000256" key="11">
    <source>
        <dbReference type="ARBA" id="ARBA00023098"/>
    </source>
</evidence>
<dbReference type="GO" id="GO:0033540">
    <property type="term" value="P:fatty acid beta-oxidation using acyl-CoA oxidase"/>
    <property type="evidence" value="ECO:0007669"/>
    <property type="project" value="TreeGrafter"/>
</dbReference>
<organism evidence="19 20">
    <name type="scientific">Acrobeloides nanus</name>
    <dbReference type="NCBI Taxonomy" id="290746"/>
    <lineage>
        <taxon>Eukaryota</taxon>
        <taxon>Metazoa</taxon>
        <taxon>Ecdysozoa</taxon>
        <taxon>Nematoda</taxon>
        <taxon>Chromadorea</taxon>
        <taxon>Rhabditida</taxon>
        <taxon>Tylenchina</taxon>
        <taxon>Cephalobomorpha</taxon>
        <taxon>Cephaloboidea</taxon>
        <taxon>Cephalobidae</taxon>
        <taxon>Acrobeloides</taxon>
    </lineage>
</organism>
<dbReference type="InterPro" id="IPR036250">
    <property type="entry name" value="AcylCo_DH-like_C"/>
</dbReference>
<dbReference type="InterPro" id="IPR029320">
    <property type="entry name" value="Acyl-CoA_ox_N"/>
</dbReference>
<evidence type="ECO:0000313" key="19">
    <source>
        <dbReference type="Proteomes" id="UP000887540"/>
    </source>
</evidence>
<evidence type="ECO:0000256" key="4">
    <source>
        <dbReference type="ARBA" id="ARBA00006288"/>
    </source>
</evidence>
<evidence type="ECO:0000256" key="5">
    <source>
        <dbReference type="ARBA" id="ARBA00022630"/>
    </source>
</evidence>
<dbReference type="SUPFAM" id="SSF56645">
    <property type="entry name" value="Acyl-CoA dehydrogenase NM domain-like"/>
    <property type="match status" value="1"/>
</dbReference>
<dbReference type="GO" id="GO:0005524">
    <property type="term" value="F:ATP binding"/>
    <property type="evidence" value="ECO:0007669"/>
    <property type="project" value="UniProtKB-KW"/>
</dbReference>
<dbReference type="FunFam" id="1.20.140.10:FF:000013">
    <property type="entry name" value="Acyl-coenzyme A oxidase"/>
    <property type="match status" value="1"/>
</dbReference>
<dbReference type="InterPro" id="IPR009100">
    <property type="entry name" value="AcylCoA_DH/oxidase_NM_dom_sf"/>
</dbReference>
<evidence type="ECO:0000256" key="7">
    <source>
        <dbReference type="ARBA" id="ARBA00022827"/>
    </source>
</evidence>
<keyword evidence="19" id="KW-1185">Reference proteome</keyword>
<dbReference type="WBParaSite" id="ACRNAN_Path_1300.g5092.t1">
    <property type="protein sequence ID" value="ACRNAN_Path_1300.g5092.t1"/>
    <property type="gene ID" value="ACRNAN_Path_1300.g5092"/>
</dbReference>
<dbReference type="GO" id="GO:0071949">
    <property type="term" value="F:FAD binding"/>
    <property type="evidence" value="ECO:0007669"/>
    <property type="project" value="InterPro"/>
</dbReference>
<evidence type="ECO:0000256" key="13">
    <source>
        <dbReference type="PIRNR" id="PIRNR000168"/>
    </source>
</evidence>
<dbReference type="FunFam" id="1.10.540.10:FF:000006">
    <property type="entry name" value="Acyl-coenzyme A oxidase"/>
    <property type="match status" value="1"/>
</dbReference>
<evidence type="ECO:0000256" key="12">
    <source>
        <dbReference type="ARBA" id="ARBA00023140"/>
    </source>
</evidence>
<name>A0A914BZ05_9BILA</name>
<evidence type="ECO:0000256" key="2">
    <source>
        <dbReference type="ARBA" id="ARBA00004275"/>
    </source>
</evidence>
<keyword evidence="7 13" id="KW-0274">FAD</keyword>
<dbReference type="FunFam" id="1.20.140.10:FF:000005">
    <property type="entry name" value="Acyl-coenzyme A oxidase"/>
    <property type="match status" value="1"/>
</dbReference>
<keyword evidence="12" id="KW-0576">Peroxisome</keyword>
<dbReference type="FunFam" id="2.40.110.10:FF:000003">
    <property type="entry name" value="Acyl-coenzyme A oxidase"/>
    <property type="match status" value="1"/>
</dbReference>
<comment type="pathway">
    <text evidence="3">Lipid metabolism; peroxisomal fatty acid beta-oxidation.</text>
</comment>
<evidence type="ECO:0000256" key="9">
    <source>
        <dbReference type="ARBA" id="ARBA00022840"/>
    </source>
</evidence>
<dbReference type="SUPFAM" id="SSF47203">
    <property type="entry name" value="Acyl-CoA dehydrogenase C-terminal domain-like"/>
    <property type="match status" value="2"/>
</dbReference>
<keyword evidence="6" id="KW-0547">Nucleotide-binding</keyword>
<evidence type="ECO:0000259" key="18">
    <source>
        <dbReference type="Pfam" id="PF22924"/>
    </source>
</evidence>
<protein>
    <recommendedName>
        <fullName evidence="13">Acyl-coenzyme A oxidase</fullName>
    </recommendedName>
</protein>
<evidence type="ECO:0000259" key="16">
    <source>
        <dbReference type="Pfam" id="PF01756"/>
    </source>
</evidence>
<evidence type="ECO:0000256" key="14">
    <source>
        <dbReference type="PIRSR" id="PIRSR000168-1"/>
    </source>
</evidence>
<feature type="binding site" evidence="15">
    <location>
        <position position="149"/>
    </location>
    <ligand>
        <name>FAD</name>
        <dbReference type="ChEBI" id="CHEBI:57692"/>
    </ligand>
</feature>
<dbReference type="GO" id="GO:0005777">
    <property type="term" value="C:peroxisome"/>
    <property type="evidence" value="ECO:0007669"/>
    <property type="project" value="UniProtKB-SubCell"/>
</dbReference>
<comment type="similarity">
    <text evidence="4 13">Belongs to the acyl-CoA oxidase family.</text>
</comment>
<dbReference type="Proteomes" id="UP000887540">
    <property type="component" value="Unplaced"/>
</dbReference>
<keyword evidence="9" id="KW-0067">ATP-binding</keyword>
<sequence>MNRYIQVGDNTNITEERQKATFDTEVLGSIIYEGQERLNRRREIAKYVEEHQDLHDPKPRAFMTRLEAIENASRKIIALKKHAEQAINASDPSENYLFQSFVMGGEGHPIALHDLLTAPVLLANCDDEQLDLWLPKALNYELNATYAQTELGHGTNLKDLETTATYDTKTEEFILNSPTITSLKWWPGNLGKSCDHVVLQAQLYIHGKCYGAHLFWVQIRDLNTHKPLPGITVGDIGPKFGMNTNDNGFLKFDHVKIPRRHMMMKHAQVDPDGTYHAPIHAKLGYSSMLYLRSILLGLFAMNLAQSAAVAIRYSVIRRQGEIVPGEGEVKILDYQTQQHRLLPQLARAFAFLATGKFIREMCFKVMQDIRSGEVGLLADLHAISCGLKATCSFQMALGIEQCRMACGGHGYSLASGLPQLYSLAVGGCTYEGENMVMLLQLARYLMKVANDVRNGGPKEEPSEIVQYYFRPAKSTTCLIDQAYDTNHQYVLDTFEHASKRATLAAYDKLQGLKQKGLSNEQAWNETAVELCKASRAHCRTFIARMFVEQVQQIADLPVKNVMNDLLELYLFYEITEAATTLMEDGYMRGQQLRFARHKVYSLLEKIRPNAVSLVDSFDFTDRQLESVLGRRDGHVYENLLAWAQSSPLNKDDIDCIYSFFTNDLGNFMLIFYRYQYSL</sequence>
<keyword evidence="11" id="KW-0443">Lipid metabolism</keyword>
<evidence type="ECO:0000256" key="8">
    <source>
        <dbReference type="ARBA" id="ARBA00022832"/>
    </source>
</evidence>
<evidence type="ECO:0000256" key="3">
    <source>
        <dbReference type="ARBA" id="ARBA00004846"/>
    </source>
</evidence>
<dbReference type="GO" id="GO:0005504">
    <property type="term" value="F:fatty acid binding"/>
    <property type="evidence" value="ECO:0007669"/>
    <property type="project" value="TreeGrafter"/>
</dbReference>
<dbReference type="InterPro" id="IPR037069">
    <property type="entry name" value="AcylCoA_DH/ox_N_sf"/>
</dbReference>
<dbReference type="AlphaFoldDB" id="A0A914BZ05"/>
<reference evidence="20" key="1">
    <citation type="submission" date="2022-11" db="UniProtKB">
        <authorList>
            <consortium name="WormBaseParasite"/>
        </authorList>
    </citation>
    <scope>IDENTIFICATION</scope>
</reference>
<dbReference type="PANTHER" id="PTHR10909">
    <property type="entry name" value="ELECTRON TRANSPORT OXIDOREDUCTASE"/>
    <property type="match status" value="1"/>
</dbReference>
<dbReference type="Gene3D" id="1.20.140.10">
    <property type="entry name" value="Butyryl-CoA Dehydrogenase, subunit A, domain 3"/>
    <property type="match status" value="2"/>
</dbReference>
<evidence type="ECO:0000256" key="15">
    <source>
        <dbReference type="PIRSR" id="PIRSR000168-2"/>
    </source>
</evidence>
<dbReference type="Pfam" id="PF01756">
    <property type="entry name" value="ACOX"/>
    <property type="match status" value="1"/>
</dbReference>
<feature type="domain" description="Acyl-coenzyme A oxidase N-terminal" evidence="17">
    <location>
        <begin position="23"/>
        <end position="142"/>
    </location>
</feature>
<evidence type="ECO:0000256" key="1">
    <source>
        <dbReference type="ARBA" id="ARBA00001974"/>
    </source>
</evidence>
<keyword evidence="5 13" id="KW-0285">Flavoprotein</keyword>
<dbReference type="GO" id="GO:0055088">
    <property type="term" value="P:lipid homeostasis"/>
    <property type="evidence" value="ECO:0007669"/>
    <property type="project" value="TreeGrafter"/>
</dbReference>
<feature type="binding site" evidence="15">
    <location>
        <position position="188"/>
    </location>
    <ligand>
        <name>FAD</name>
        <dbReference type="ChEBI" id="CHEBI:57692"/>
    </ligand>
</feature>
<dbReference type="Gene3D" id="2.40.110.10">
    <property type="entry name" value="Butyryl-CoA Dehydrogenase, subunit A, domain 2"/>
    <property type="match status" value="1"/>
</dbReference>
<keyword evidence="10" id="KW-0560">Oxidoreductase</keyword>
<dbReference type="InterPro" id="IPR046373">
    <property type="entry name" value="Acyl-CoA_Oxase/DH_mid-dom_sf"/>
</dbReference>
<dbReference type="PIRSF" id="PIRSF000168">
    <property type="entry name" value="Acyl-CoA_oxidase"/>
    <property type="match status" value="1"/>
</dbReference>
<dbReference type="InterPro" id="IPR002655">
    <property type="entry name" value="Acyl-CoA_oxidase_C"/>
</dbReference>
<dbReference type="PANTHER" id="PTHR10909:SF351">
    <property type="entry name" value="ACYL-COENZYME A OXIDASE"/>
    <property type="match status" value="1"/>
</dbReference>
<proteinExistence type="inferred from homology"/>
<dbReference type="InterPro" id="IPR055060">
    <property type="entry name" value="ACOX_C_alpha1"/>
</dbReference>
<dbReference type="Pfam" id="PF22924">
    <property type="entry name" value="ACOX_C_alpha1"/>
    <property type="match status" value="1"/>
</dbReference>
<accession>A0A914BZ05</accession>
<dbReference type="Gene3D" id="1.10.540.10">
    <property type="entry name" value="Acyl-CoA dehydrogenase/oxidase, N-terminal domain"/>
    <property type="match status" value="1"/>
</dbReference>
<feature type="domain" description="Acyl-CoA oxidase C-terminal" evidence="16">
    <location>
        <begin position="487"/>
        <end position="652"/>
    </location>
</feature>
<evidence type="ECO:0000259" key="17">
    <source>
        <dbReference type="Pfam" id="PF14749"/>
    </source>
</evidence>
<feature type="domain" description="Acyl-CoA oxidase C-alpha1" evidence="18">
    <location>
        <begin position="285"/>
        <end position="446"/>
    </location>
</feature>
<dbReference type="InterPro" id="IPR012258">
    <property type="entry name" value="Acyl-CoA_oxidase"/>
</dbReference>
<evidence type="ECO:0000313" key="20">
    <source>
        <dbReference type="WBParaSite" id="ACRNAN_Path_1300.g5092.t1"/>
    </source>
</evidence>